<protein>
    <submittedName>
        <fullName evidence="1">Uncharacterized protein</fullName>
    </submittedName>
</protein>
<reference evidence="1" key="1">
    <citation type="submission" date="2019-10" db="EMBL/GenBank/DDBJ databases">
        <title>Conservation and host-specific expression of non-tandemly repeated heterogenous ribosome RNA gene in arbuscular mycorrhizal fungi.</title>
        <authorList>
            <person name="Maeda T."/>
            <person name="Kobayashi Y."/>
            <person name="Nakagawa T."/>
            <person name="Ezawa T."/>
            <person name="Yamaguchi K."/>
            <person name="Bino T."/>
            <person name="Nishimoto Y."/>
            <person name="Shigenobu S."/>
            <person name="Kawaguchi M."/>
        </authorList>
    </citation>
    <scope>NUCLEOTIDE SEQUENCE</scope>
    <source>
        <strain evidence="1">HR1</strain>
    </source>
</reference>
<name>A0A8H3LSG5_9GLOM</name>
<comment type="caution">
    <text evidence="1">The sequence shown here is derived from an EMBL/GenBank/DDBJ whole genome shotgun (WGS) entry which is preliminary data.</text>
</comment>
<dbReference type="EMBL" id="BLAL01000229">
    <property type="protein sequence ID" value="GES94077.1"/>
    <property type="molecule type" value="Genomic_DNA"/>
</dbReference>
<gene>
    <name evidence="1" type="ORF">RCL2_002081900</name>
</gene>
<dbReference type="Proteomes" id="UP000615446">
    <property type="component" value="Unassembled WGS sequence"/>
</dbReference>
<evidence type="ECO:0000313" key="2">
    <source>
        <dbReference type="Proteomes" id="UP000615446"/>
    </source>
</evidence>
<accession>A0A8H3LSG5</accession>
<dbReference type="AlphaFoldDB" id="A0A8H3LSG5"/>
<organism evidence="1 2">
    <name type="scientific">Rhizophagus clarus</name>
    <dbReference type="NCBI Taxonomy" id="94130"/>
    <lineage>
        <taxon>Eukaryota</taxon>
        <taxon>Fungi</taxon>
        <taxon>Fungi incertae sedis</taxon>
        <taxon>Mucoromycota</taxon>
        <taxon>Glomeromycotina</taxon>
        <taxon>Glomeromycetes</taxon>
        <taxon>Glomerales</taxon>
        <taxon>Glomeraceae</taxon>
        <taxon>Rhizophagus</taxon>
    </lineage>
</organism>
<proteinExistence type="predicted"/>
<sequence>MRSIDINYLVLEKPSEVYFKENETIGELSKKEKADYYEQGSYERYENLGNIKRAFSNSISEPSSRDKFGCLEGSSNGRAITQNPSICFYISTKRKIGLPFKGTSSSIFSVNEEMRLSKSAEDVISELPYSPMARHFLLRTLSSKKNFENDRQNKLFSRIQDHPVLEGFCSSHIYFTYLKIIDDSE</sequence>
<evidence type="ECO:0000313" key="1">
    <source>
        <dbReference type="EMBL" id="GES94077.1"/>
    </source>
</evidence>